<keyword evidence="4 5" id="KW-0539">Nucleus</keyword>
<comment type="subcellular location">
    <subcellularLocation>
        <location evidence="5">Nucleus</location>
    </subcellularLocation>
</comment>
<gene>
    <name evidence="7" type="ORF">Anas_04008</name>
</gene>
<dbReference type="GO" id="GO:0046872">
    <property type="term" value="F:metal ion binding"/>
    <property type="evidence" value="ECO:0007669"/>
    <property type="project" value="UniProtKB-KW"/>
</dbReference>
<evidence type="ECO:0000256" key="3">
    <source>
        <dbReference type="ARBA" id="ARBA00023125"/>
    </source>
</evidence>
<dbReference type="EMBL" id="SEYY01007775">
    <property type="protein sequence ID" value="KAB7502355.1"/>
    <property type="molecule type" value="Genomic_DNA"/>
</dbReference>
<feature type="DNA-binding region" description="DM" evidence="5">
    <location>
        <begin position="33"/>
        <end position="78"/>
    </location>
</feature>
<keyword evidence="8" id="KW-1185">Reference proteome</keyword>
<dbReference type="PROSITE" id="PS50809">
    <property type="entry name" value="DM_2"/>
    <property type="match status" value="1"/>
</dbReference>
<evidence type="ECO:0000256" key="4">
    <source>
        <dbReference type="ARBA" id="ARBA00023242"/>
    </source>
</evidence>
<accession>A0A5N5TB87</accession>
<evidence type="ECO:0000256" key="2">
    <source>
        <dbReference type="ARBA" id="ARBA00022833"/>
    </source>
</evidence>
<organism evidence="7 8">
    <name type="scientific">Armadillidium nasatum</name>
    <dbReference type="NCBI Taxonomy" id="96803"/>
    <lineage>
        <taxon>Eukaryota</taxon>
        <taxon>Metazoa</taxon>
        <taxon>Ecdysozoa</taxon>
        <taxon>Arthropoda</taxon>
        <taxon>Crustacea</taxon>
        <taxon>Multicrustacea</taxon>
        <taxon>Malacostraca</taxon>
        <taxon>Eumalacostraca</taxon>
        <taxon>Peracarida</taxon>
        <taxon>Isopoda</taxon>
        <taxon>Oniscidea</taxon>
        <taxon>Crinocheta</taxon>
        <taxon>Armadillidiidae</taxon>
        <taxon>Armadillidium</taxon>
    </lineage>
</organism>
<dbReference type="InterPro" id="IPR036407">
    <property type="entry name" value="DM_DNA-bd_sf"/>
</dbReference>
<dbReference type="AlphaFoldDB" id="A0A5N5TB87"/>
<dbReference type="Proteomes" id="UP000326759">
    <property type="component" value="Unassembled WGS sequence"/>
</dbReference>
<reference evidence="7 8" key="1">
    <citation type="journal article" date="2019" name="PLoS Biol.">
        <title>Sex chromosomes control vertical transmission of feminizing Wolbachia symbionts in an isopod.</title>
        <authorList>
            <person name="Becking T."/>
            <person name="Chebbi M.A."/>
            <person name="Giraud I."/>
            <person name="Moumen B."/>
            <person name="Laverre T."/>
            <person name="Caubet Y."/>
            <person name="Peccoud J."/>
            <person name="Gilbert C."/>
            <person name="Cordaux R."/>
        </authorList>
    </citation>
    <scope>NUCLEOTIDE SEQUENCE [LARGE SCALE GENOMIC DNA]</scope>
    <source>
        <strain evidence="7">ANa2</strain>
        <tissue evidence="7">Whole body excluding digestive tract and cuticle</tissue>
    </source>
</reference>
<evidence type="ECO:0000313" key="8">
    <source>
        <dbReference type="Proteomes" id="UP000326759"/>
    </source>
</evidence>
<dbReference type="Gene3D" id="4.10.1040.10">
    <property type="entry name" value="DM DNA-binding domain"/>
    <property type="match status" value="1"/>
</dbReference>
<name>A0A5N5TB87_9CRUS</name>
<proteinExistence type="predicted"/>
<evidence type="ECO:0000256" key="1">
    <source>
        <dbReference type="ARBA" id="ARBA00022723"/>
    </source>
</evidence>
<feature type="domain" description="DM" evidence="6">
    <location>
        <begin position="33"/>
        <end position="78"/>
    </location>
</feature>
<dbReference type="GO" id="GO:0006355">
    <property type="term" value="P:regulation of DNA-templated transcription"/>
    <property type="evidence" value="ECO:0007669"/>
    <property type="project" value="InterPro"/>
</dbReference>
<evidence type="ECO:0000313" key="7">
    <source>
        <dbReference type="EMBL" id="KAB7502355.1"/>
    </source>
</evidence>
<sequence length="98" mass="11674">MKKSDSASLNVPLKKETFAIEMTEKRKRKTQQCIYCQNHGEDVIKKDHVCPYRDCECLLCDLLRKAQKTMRQQQRIWRDQKNILKQIYGTSFDFNSIS</sequence>
<dbReference type="Pfam" id="PF00751">
    <property type="entry name" value="DM"/>
    <property type="match status" value="1"/>
</dbReference>
<dbReference type="SUPFAM" id="SSF82927">
    <property type="entry name" value="Cysteine-rich DNA binding domain, (DM domain)"/>
    <property type="match status" value="1"/>
</dbReference>
<dbReference type="GO" id="GO:0005634">
    <property type="term" value="C:nucleus"/>
    <property type="evidence" value="ECO:0007669"/>
    <property type="project" value="UniProtKB-SubCell"/>
</dbReference>
<dbReference type="OrthoDB" id="6361334at2759"/>
<dbReference type="InterPro" id="IPR001275">
    <property type="entry name" value="DM_DNA-bd"/>
</dbReference>
<keyword evidence="1 5" id="KW-0479">Metal-binding</keyword>
<dbReference type="SMART" id="SM00301">
    <property type="entry name" value="DM"/>
    <property type="match status" value="1"/>
</dbReference>
<protein>
    <recommendedName>
        <fullName evidence="6">DM domain-containing protein</fullName>
    </recommendedName>
</protein>
<keyword evidence="2 5" id="KW-0862">Zinc</keyword>
<dbReference type="GO" id="GO:0043565">
    <property type="term" value="F:sequence-specific DNA binding"/>
    <property type="evidence" value="ECO:0007669"/>
    <property type="project" value="InterPro"/>
</dbReference>
<comment type="caution">
    <text evidence="7">The sequence shown here is derived from an EMBL/GenBank/DDBJ whole genome shotgun (WGS) entry which is preliminary data.</text>
</comment>
<evidence type="ECO:0000256" key="5">
    <source>
        <dbReference type="PROSITE-ProRule" id="PRU00070"/>
    </source>
</evidence>
<evidence type="ECO:0000259" key="6">
    <source>
        <dbReference type="PROSITE" id="PS50809"/>
    </source>
</evidence>
<keyword evidence="3 5" id="KW-0238">DNA-binding</keyword>